<proteinExistence type="predicted"/>
<accession>A0A0F9KBN5</accession>
<dbReference type="AlphaFoldDB" id="A0A0F9KBN5"/>
<sequence>MSDKDALCANCGAHLENWRETLGEHDCKQPTDLFGPLTPPRGLRSGMCLDYPTCRLIDMILNNDCLAEQKDEAIARACGGCQARRNPIPQPAPAKSYVCNEAGECGFAECTAAETHTHNEPPLHGPRECGFTHQVVRCEEVPELVKCDTAGDVDCRGCDHVWRHPKWVPAFAEDLSQNCGEGHFCRRAEARVRCNPVPNAEPPLNLSGQWHPRPGVYFSGKVVEVLSMLKGMDPDEWDDLWAMVTGKMEPSEVTVHHQKRPGPAMDDANGPGVRAPWRWPRDAERVMQDANGPGVTTRTADELHWFHAHKQGTIPVGDCPHPSHARDKV</sequence>
<gene>
    <name evidence="1" type="ORF">LCGC14_1423790</name>
</gene>
<organism evidence="1">
    <name type="scientific">marine sediment metagenome</name>
    <dbReference type="NCBI Taxonomy" id="412755"/>
    <lineage>
        <taxon>unclassified sequences</taxon>
        <taxon>metagenomes</taxon>
        <taxon>ecological metagenomes</taxon>
    </lineage>
</organism>
<evidence type="ECO:0000313" key="1">
    <source>
        <dbReference type="EMBL" id="KKM72121.1"/>
    </source>
</evidence>
<feature type="non-terminal residue" evidence="1">
    <location>
        <position position="329"/>
    </location>
</feature>
<protein>
    <submittedName>
        <fullName evidence="1">Uncharacterized protein</fullName>
    </submittedName>
</protein>
<dbReference type="EMBL" id="LAZR01009526">
    <property type="protein sequence ID" value="KKM72121.1"/>
    <property type="molecule type" value="Genomic_DNA"/>
</dbReference>
<reference evidence="1" key="1">
    <citation type="journal article" date="2015" name="Nature">
        <title>Complex archaea that bridge the gap between prokaryotes and eukaryotes.</title>
        <authorList>
            <person name="Spang A."/>
            <person name="Saw J.H."/>
            <person name="Jorgensen S.L."/>
            <person name="Zaremba-Niedzwiedzka K."/>
            <person name="Martijn J."/>
            <person name="Lind A.E."/>
            <person name="van Eijk R."/>
            <person name="Schleper C."/>
            <person name="Guy L."/>
            <person name="Ettema T.J."/>
        </authorList>
    </citation>
    <scope>NUCLEOTIDE SEQUENCE</scope>
</reference>
<name>A0A0F9KBN5_9ZZZZ</name>
<comment type="caution">
    <text evidence="1">The sequence shown here is derived from an EMBL/GenBank/DDBJ whole genome shotgun (WGS) entry which is preliminary data.</text>
</comment>